<dbReference type="InterPro" id="IPR036612">
    <property type="entry name" value="KH_dom_type_1_sf"/>
</dbReference>
<dbReference type="CDD" id="cd22460">
    <property type="entry name" value="KH-I_PEPPER_rpt2_like"/>
    <property type="match status" value="2"/>
</dbReference>
<accession>A0A7J7N0Q9</accession>
<comment type="caution">
    <text evidence="5">The sequence shown here is derived from an EMBL/GenBank/DDBJ whole genome shotgun (WGS) entry which is preliminary data.</text>
</comment>
<dbReference type="Proteomes" id="UP000541444">
    <property type="component" value="Unassembled WGS sequence"/>
</dbReference>
<keyword evidence="6" id="KW-1185">Reference proteome</keyword>
<feature type="domain" description="K Homology" evidence="4">
    <location>
        <begin position="640"/>
        <end position="710"/>
    </location>
</feature>
<feature type="region of interest" description="Disordered" evidence="3">
    <location>
        <begin position="1"/>
        <end position="29"/>
    </location>
</feature>
<evidence type="ECO:0000256" key="1">
    <source>
        <dbReference type="ARBA" id="ARBA00022737"/>
    </source>
</evidence>
<evidence type="ECO:0000256" key="3">
    <source>
        <dbReference type="SAM" id="MobiDB-lite"/>
    </source>
</evidence>
<evidence type="ECO:0000259" key="4">
    <source>
        <dbReference type="SMART" id="SM00322"/>
    </source>
</evidence>
<reference evidence="5 6" key="1">
    <citation type="journal article" date="2020" name="IScience">
        <title>Genome Sequencing of the Endangered Kingdonia uniflora (Circaeasteraceae, Ranunculales) Reveals Potential Mechanisms of Evolutionary Specialization.</title>
        <authorList>
            <person name="Sun Y."/>
            <person name="Deng T."/>
            <person name="Zhang A."/>
            <person name="Moore M.J."/>
            <person name="Landis J.B."/>
            <person name="Lin N."/>
            <person name="Zhang H."/>
            <person name="Zhang X."/>
            <person name="Huang J."/>
            <person name="Zhang X."/>
            <person name="Sun H."/>
            <person name="Wang H."/>
        </authorList>
    </citation>
    <scope>NUCLEOTIDE SEQUENCE [LARGE SCALE GENOMIC DNA]</scope>
    <source>
        <strain evidence="5">TB1705</strain>
        <tissue evidence="5">Leaf</tissue>
    </source>
</reference>
<dbReference type="CDD" id="cd22459">
    <property type="entry name" value="KH-I_PEPPER_rpt1_like"/>
    <property type="match status" value="1"/>
</dbReference>
<protein>
    <recommendedName>
        <fullName evidence="4">K Homology domain-containing protein</fullName>
    </recommendedName>
</protein>
<dbReference type="GO" id="GO:0003723">
    <property type="term" value="F:RNA binding"/>
    <property type="evidence" value="ECO:0007669"/>
    <property type="project" value="UniProtKB-UniRule"/>
</dbReference>
<sequence length="712" mass="77045">MEGRAKRPFSTMKDTQSNGPPKRRSQQKPLILSTGQLALRLLSKTSSISGIIGKSGAVIKLIQQETNSTIRIEDPIVPSDERVVLVVGFITPRKNMKLMKDESGFEEHGVSPIQEALIRVYERALEVEAESGGVFPAPSVGGVVGCRLLAETNQIGVVMGKGGKRIEKIRKDSGAKIRIVQPEQRPTCAGPNDEVIQINGDALAVKKAVLAISQILQDFPPSDKLQTFGSRPVPHETYLDPRTEPLPYRSSFQLPEKVQTFVSRPVPHEIYPDPRTEPLPYRSSFQIPEKVQTFGSRPVPHEIYPDPRTEPLPYRNSFIPLSKPPHPGISVDYISRGPTVSSEIDRIPTVDSNTVQQEVAFRLLCSDDRIGGVIGKRGAIIRALQSETGASISIGAAAAESDERVITVSSSENLESRYSTAQNAVLRVFQRSLEVGIEKGLDSGSKKGTTVSARLLISPNQVGCIMGKGGSVISEIRTVTGVSIQVISGDKVPKCASENDQVVQIVGESANVQDALLHVTSKLRDNLSPKKKQSKIGVRSYLPSTYPEINPYERQAEPSSPGLYPQIGLSCNIDRRAGLTQSMNHLGLAHNFDRPLSPRPWTSQTMNGTNLRGTSDIGRGATTLRGGLDLGSGSKSAIVTNTTVDIVVPEDAIRSVYGESGNNLTRIRQISGAKVTVHEPRLGSTDRTIIISGTPDQTQAAQSLLHAFILSG</sequence>
<evidence type="ECO:0000313" key="6">
    <source>
        <dbReference type="Proteomes" id="UP000541444"/>
    </source>
</evidence>
<dbReference type="SMART" id="SM00322">
    <property type="entry name" value="KH"/>
    <property type="match status" value="5"/>
</dbReference>
<feature type="domain" description="K Homology" evidence="4">
    <location>
        <begin position="449"/>
        <end position="524"/>
    </location>
</feature>
<dbReference type="AlphaFoldDB" id="A0A7J7N0Q9"/>
<dbReference type="InterPro" id="IPR004087">
    <property type="entry name" value="KH_dom"/>
</dbReference>
<dbReference type="OrthoDB" id="442947at2759"/>
<organism evidence="5 6">
    <name type="scientific">Kingdonia uniflora</name>
    <dbReference type="NCBI Taxonomy" id="39325"/>
    <lineage>
        <taxon>Eukaryota</taxon>
        <taxon>Viridiplantae</taxon>
        <taxon>Streptophyta</taxon>
        <taxon>Embryophyta</taxon>
        <taxon>Tracheophyta</taxon>
        <taxon>Spermatophyta</taxon>
        <taxon>Magnoliopsida</taxon>
        <taxon>Ranunculales</taxon>
        <taxon>Circaeasteraceae</taxon>
        <taxon>Kingdonia</taxon>
    </lineage>
</organism>
<dbReference type="EMBL" id="JACGCM010001161">
    <property type="protein sequence ID" value="KAF6160634.1"/>
    <property type="molecule type" value="Genomic_DNA"/>
</dbReference>
<feature type="domain" description="K Homology" evidence="4">
    <location>
        <begin position="35"/>
        <end position="107"/>
    </location>
</feature>
<dbReference type="CDD" id="cd22462">
    <property type="entry name" value="KH-I_HEN4_like_rpt5"/>
    <property type="match status" value="1"/>
</dbReference>
<dbReference type="PROSITE" id="PS50084">
    <property type="entry name" value="KH_TYPE_1"/>
    <property type="match status" value="5"/>
</dbReference>
<dbReference type="InterPro" id="IPR004088">
    <property type="entry name" value="KH_dom_type_1"/>
</dbReference>
<evidence type="ECO:0000313" key="5">
    <source>
        <dbReference type="EMBL" id="KAF6160634.1"/>
    </source>
</evidence>
<keyword evidence="2" id="KW-0694">RNA-binding</keyword>
<dbReference type="Gene3D" id="3.30.1370.10">
    <property type="entry name" value="K Homology domain, type 1"/>
    <property type="match status" value="5"/>
</dbReference>
<dbReference type="SUPFAM" id="SSF54791">
    <property type="entry name" value="Eukaryotic type KH-domain (KH-domain type I)"/>
    <property type="match status" value="5"/>
</dbReference>
<keyword evidence="1" id="KW-0677">Repeat</keyword>
<name>A0A7J7N0Q9_9MAGN</name>
<dbReference type="PANTHER" id="PTHR10288">
    <property type="entry name" value="KH DOMAIN CONTAINING RNA BINDING PROTEIN"/>
    <property type="match status" value="1"/>
</dbReference>
<proteinExistence type="predicted"/>
<feature type="domain" description="K Homology" evidence="4">
    <location>
        <begin position="142"/>
        <end position="217"/>
    </location>
</feature>
<dbReference type="Pfam" id="PF00013">
    <property type="entry name" value="KH_1"/>
    <property type="match status" value="5"/>
</dbReference>
<feature type="domain" description="K Homology" evidence="4">
    <location>
        <begin position="357"/>
        <end position="430"/>
    </location>
</feature>
<evidence type="ECO:0000256" key="2">
    <source>
        <dbReference type="PROSITE-ProRule" id="PRU00117"/>
    </source>
</evidence>
<gene>
    <name evidence="5" type="ORF">GIB67_019574</name>
</gene>